<dbReference type="CDD" id="cd00156">
    <property type="entry name" value="REC"/>
    <property type="match status" value="1"/>
</dbReference>
<dbReference type="SMART" id="SM00448">
    <property type="entry name" value="REC"/>
    <property type="match status" value="2"/>
</dbReference>
<dbReference type="EC" id="2.7.13.3" evidence="2"/>
<dbReference type="STRING" id="1267768.BV394_09575"/>
<sequence length="979" mass="106291">MSDLDLESVFAAVSSPYVLVDRDLRMLWANQAYMTVTGRTREQLIGRIMTEEFPAEPDSVSDQMLRQSLARAFDTGITDHLPLIPYPIQNADGTLVTRYWSASHAPIRGADGKVAYVLQNTNDVTDLYDEIKSAGSGEVGPKSDLLRRAEEVSIRNLELGNATQFFQTIFDQAPGFMAVTTGQEHAFKIVNEAYSDLCGQRELVGLGVREALPELADQGFFELLDKVYETGKPIGLNGAEAILTERGGAQTRVYADFVYQPLRDRTGKVIGIFTQGHDVTSKVLAERALAEAEERFRTMAQSMPSPVWTALPDGQLDWLSDRFYEVTGHAQGTLFGDGWRQLLHPDESAEVIAAWDRTIAATRDFEAELRLKVADGSFRWHLVRAAVVQDPSGRIVRWVGTNTDIHDRKLAEAALADLNATLEERVQARNKELEAVHAALRQSQKMEAIGTLAGGVAHDFNNLLQAITGSLELASKDMAEGSAEHRRIEQAMTAVGRGARLASQLLSFSRRQPLSPRPVDLGALIEESQPILRSALGAGIELRLESAPDLWNTLVDPASMENALLNLAVNARDAMEGMGRLTIEASNVRLDEEYARTHTDAAAGEHVMLTVSDTGPGMSADVIERAIEPFFSTKSDGRGTGLGLPMVYGFTTQSGGHMRLESPPGSGAVVRIYLPRTVRPALESAPAVIRTGARGGHETILLVEDDEIVRATVLSQLHDLGYRVLEAQDADEGLVIVDSDAHIDLILTDVVMPGRLTSRELAAHALKVRPGLPVLFSSGYTRDAMLHDGRLEEGVQLLSKPYSRETLAAKLREMLDGADGAPAASPPSDHSAGRESGNGAAPWSPTGKGPSEDQAQANPEESQSGMRILVCEDDALICLDLAEMSATRGAKVEMANNGRDAIRILDRDGADLLLVDLGLPDMSGLEVAQRAVEINPDIAILFATGQHDLPELSGFARAGLLTKPFGEKMLHRQIDALLR</sequence>
<feature type="coiled-coil region" evidence="4">
    <location>
        <begin position="411"/>
        <end position="443"/>
    </location>
</feature>
<dbReference type="SMART" id="SM00086">
    <property type="entry name" value="PAC"/>
    <property type="match status" value="2"/>
</dbReference>
<dbReference type="FunFam" id="3.30.450.20:FF:000099">
    <property type="entry name" value="Sensory box sensor histidine kinase"/>
    <property type="match status" value="1"/>
</dbReference>
<dbReference type="RefSeq" id="WP_076979955.1">
    <property type="nucleotide sequence ID" value="NZ_CP019124.1"/>
</dbReference>
<dbReference type="Pfam" id="PF08447">
    <property type="entry name" value="PAS_3"/>
    <property type="match status" value="1"/>
</dbReference>
<reference evidence="6 7" key="1">
    <citation type="submission" date="2017-01" db="EMBL/GenBank/DDBJ databases">
        <title>Genomic analysis of Xuhuaishuia manganoxidans DY6-4.</title>
        <authorList>
            <person name="Wang X."/>
        </authorList>
    </citation>
    <scope>NUCLEOTIDE SEQUENCE [LARGE SCALE GENOMIC DNA]</scope>
    <source>
        <strain evidence="6 7">DY6-4</strain>
    </source>
</reference>
<dbReference type="SUPFAM" id="SSF55874">
    <property type="entry name" value="ATPase domain of HSP90 chaperone/DNA topoisomerase II/histidine kinase"/>
    <property type="match status" value="1"/>
</dbReference>
<protein>
    <recommendedName>
        <fullName evidence="2">histidine kinase</fullName>
        <ecNumber evidence="2">2.7.13.3</ecNumber>
    </recommendedName>
</protein>
<keyword evidence="4" id="KW-0175">Coiled coil</keyword>
<keyword evidence="7" id="KW-1185">Reference proteome</keyword>
<evidence type="ECO:0000256" key="4">
    <source>
        <dbReference type="SAM" id="Coils"/>
    </source>
</evidence>
<gene>
    <name evidence="6" type="ORF">BV394_09575</name>
</gene>
<dbReference type="PROSITE" id="PS50112">
    <property type="entry name" value="PAS"/>
    <property type="match status" value="2"/>
</dbReference>
<dbReference type="EMBL" id="CP019124">
    <property type="protein sequence ID" value="APX89934.1"/>
    <property type="molecule type" value="Genomic_DNA"/>
</dbReference>
<dbReference type="Pfam" id="PF08448">
    <property type="entry name" value="PAS_4"/>
    <property type="match status" value="2"/>
</dbReference>
<dbReference type="PROSITE" id="PS50110">
    <property type="entry name" value="RESPONSE_REGULATORY"/>
    <property type="match status" value="2"/>
</dbReference>
<evidence type="ECO:0000256" key="1">
    <source>
        <dbReference type="ARBA" id="ARBA00000085"/>
    </source>
</evidence>
<accession>A0A2M9DAT6</accession>
<dbReference type="PRINTS" id="PR00344">
    <property type="entry name" value="BCTRLSENSOR"/>
</dbReference>
<dbReference type="CDD" id="cd00130">
    <property type="entry name" value="PAS"/>
    <property type="match status" value="2"/>
</dbReference>
<keyword evidence="3" id="KW-0597">Phosphoprotein</keyword>
<dbReference type="PANTHER" id="PTHR43065:SF42">
    <property type="entry name" value="TWO-COMPONENT SENSOR PPRA"/>
    <property type="match status" value="1"/>
</dbReference>
<feature type="compositionally biased region" description="Polar residues" evidence="5">
    <location>
        <begin position="853"/>
        <end position="863"/>
    </location>
</feature>
<dbReference type="Gene3D" id="3.30.450.20">
    <property type="entry name" value="PAS domain"/>
    <property type="match status" value="3"/>
</dbReference>
<proteinExistence type="predicted"/>
<dbReference type="GO" id="GO:0000155">
    <property type="term" value="F:phosphorelay sensor kinase activity"/>
    <property type="evidence" value="ECO:0007669"/>
    <property type="project" value="InterPro"/>
</dbReference>
<organism evidence="6 7">
    <name type="scientific">Brevirhabdus pacifica</name>
    <dbReference type="NCBI Taxonomy" id="1267768"/>
    <lineage>
        <taxon>Bacteria</taxon>
        <taxon>Pseudomonadati</taxon>
        <taxon>Pseudomonadota</taxon>
        <taxon>Alphaproteobacteria</taxon>
        <taxon>Rhodobacterales</taxon>
        <taxon>Paracoccaceae</taxon>
        <taxon>Brevirhabdus</taxon>
    </lineage>
</organism>
<dbReference type="InterPro" id="IPR005467">
    <property type="entry name" value="His_kinase_dom"/>
</dbReference>
<dbReference type="SMART" id="SM00091">
    <property type="entry name" value="PAS"/>
    <property type="match status" value="3"/>
</dbReference>
<dbReference type="InterPro" id="IPR003594">
    <property type="entry name" value="HATPase_dom"/>
</dbReference>
<evidence type="ECO:0000256" key="3">
    <source>
        <dbReference type="ARBA" id="ARBA00022553"/>
    </source>
</evidence>
<dbReference type="InterPro" id="IPR001789">
    <property type="entry name" value="Sig_transdc_resp-reg_receiver"/>
</dbReference>
<dbReference type="PANTHER" id="PTHR43065">
    <property type="entry name" value="SENSOR HISTIDINE KINASE"/>
    <property type="match status" value="1"/>
</dbReference>
<keyword evidence="6" id="KW-0418">Kinase</keyword>
<dbReference type="Gene3D" id="3.40.50.2300">
    <property type="match status" value="2"/>
</dbReference>
<dbReference type="InterPro" id="IPR001610">
    <property type="entry name" value="PAC"/>
</dbReference>
<dbReference type="PROSITE" id="PS50109">
    <property type="entry name" value="HIS_KIN"/>
    <property type="match status" value="1"/>
</dbReference>
<dbReference type="CDD" id="cd00082">
    <property type="entry name" value="HisKA"/>
    <property type="match status" value="1"/>
</dbReference>
<comment type="catalytic activity">
    <reaction evidence="1">
        <text>ATP + protein L-histidine = ADP + protein N-phospho-L-histidine.</text>
        <dbReference type="EC" id="2.7.13.3"/>
    </reaction>
</comment>
<dbReference type="InterPro" id="IPR036097">
    <property type="entry name" value="HisK_dim/P_sf"/>
</dbReference>
<dbReference type="AlphaFoldDB" id="A0A1U7DIW6"/>
<dbReference type="Gene3D" id="1.10.287.130">
    <property type="match status" value="1"/>
</dbReference>
<dbReference type="InterPro" id="IPR003661">
    <property type="entry name" value="HisK_dim/P_dom"/>
</dbReference>
<accession>A0A1U7DIW6</accession>
<feature type="region of interest" description="Disordered" evidence="5">
    <location>
        <begin position="817"/>
        <end position="863"/>
    </location>
</feature>
<dbReference type="PROSITE" id="PS50113">
    <property type="entry name" value="PAC"/>
    <property type="match status" value="2"/>
</dbReference>
<dbReference type="InterPro" id="IPR000014">
    <property type="entry name" value="PAS"/>
</dbReference>
<dbReference type="SUPFAM" id="SSF52172">
    <property type="entry name" value="CheY-like"/>
    <property type="match status" value="2"/>
</dbReference>
<dbReference type="SUPFAM" id="SSF47384">
    <property type="entry name" value="Homodimeric domain of signal transducing histidine kinase"/>
    <property type="match status" value="1"/>
</dbReference>
<evidence type="ECO:0000313" key="7">
    <source>
        <dbReference type="Proteomes" id="UP000187266"/>
    </source>
</evidence>
<feature type="compositionally biased region" description="Low complexity" evidence="5">
    <location>
        <begin position="817"/>
        <end position="830"/>
    </location>
</feature>
<dbReference type="InterPro" id="IPR011006">
    <property type="entry name" value="CheY-like_superfamily"/>
</dbReference>
<dbReference type="InterPro" id="IPR035965">
    <property type="entry name" value="PAS-like_dom_sf"/>
</dbReference>
<evidence type="ECO:0000256" key="2">
    <source>
        <dbReference type="ARBA" id="ARBA00012438"/>
    </source>
</evidence>
<dbReference type="Proteomes" id="UP000187266">
    <property type="component" value="Chromosome"/>
</dbReference>
<dbReference type="OrthoDB" id="9796100at2"/>
<dbReference type="InterPro" id="IPR013656">
    <property type="entry name" value="PAS_4"/>
</dbReference>
<evidence type="ECO:0000256" key="5">
    <source>
        <dbReference type="SAM" id="MobiDB-lite"/>
    </source>
</evidence>
<keyword evidence="6" id="KW-0808">Transferase</keyword>
<dbReference type="SMART" id="SM00388">
    <property type="entry name" value="HisKA"/>
    <property type="match status" value="1"/>
</dbReference>
<dbReference type="InterPro" id="IPR000700">
    <property type="entry name" value="PAS-assoc_C"/>
</dbReference>
<dbReference type="NCBIfam" id="TIGR00229">
    <property type="entry name" value="sensory_box"/>
    <property type="match status" value="2"/>
</dbReference>
<name>A0A1U7DIW6_9RHOB</name>
<evidence type="ECO:0000313" key="6">
    <source>
        <dbReference type="EMBL" id="APX89934.1"/>
    </source>
</evidence>
<dbReference type="InterPro" id="IPR013655">
    <property type="entry name" value="PAS_fold_3"/>
</dbReference>
<dbReference type="InterPro" id="IPR036890">
    <property type="entry name" value="HATPase_C_sf"/>
</dbReference>
<dbReference type="SUPFAM" id="SSF55785">
    <property type="entry name" value="PYP-like sensor domain (PAS domain)"/>
    <property type="match status" value="3"/>
</dbReference>
<dbReference type="Gene3D" id="3.30.565.10">
    <property type="entry name" value="Histidine kinase-like ATPase, C-terminal domain"/>
    <property type="match status" value="1"/>
</dbReference>
<dbReference type="Pfam" id="PF02518">
    <property type="entry name" value="HATPase_c"/>
    <property type="match status" value="1"/>
</dbReference>
<dbReference type="SMART" id="SM00387">
    <property type="entry name" value="HATPase_c"/>
    <property type="match status" value="1"/>
</dbReference>
<dbReference type="Pfam" id="PF00072">
    <property type="entry name" value="Response_reg"/>
    <property type="match status" value="2"/>
</dbReference>
<dbReference type="InterPro" id="IPR004358">
    <property type="entry name" value="Sig_transdc_His_kin-like_C"/>
</dbReference>